<evidence type="ECO:0000313" key="3">
    <source>
        <dbReference type="EMBL" id="QJA87002.1"/>
    </source>
</evidence>
<dbReference type="EMBL" id="MT141995">
    <property type="protein sequence ID" value="QJA73016.1"/>
    <property type="molecule type" value="Genomic_DNA"/>
</dbReference>
<name>A0A6M3JSP8_9ZZZZ</name>
<dbReference type="AlphaFoldDB" id="A0A6M3JSP8"/>
<feature type="coiled-coil region" evidence="1">
    <location>
        <begin position="5"/>
        <end position="32"/>
    </location>
</feature>
<organism evidence="2">
    <name type="scientific">viral metagenome</name>
    <dbReference type="NCBI Taxonomy" id="1070528"/>
    <lineage>
        <taxon>unclassified sequences</taxon>
        <taxon>metagenomes</taxon>
        <taxon>organismal metagenomes</taxon>
    </lineage>
</organism>
<keyword evidence="1" id="KW-0175">Coiled coil</keyword>
<reference evidence="2" key="1">
    <citation type="submission" date="2020-03" db="EMBL/GenBank/DDBJ databases">
        <title>The deep terrestrial virosphere.</title>
        <authorList>
            <person name="Holmfeldt K."/>
            <person name="Nilsson E."/>
            <person name="Simone D."/>
            <person name="Lopez-Fernandez M."/>
            <person name="Wu X."/>
            <person name="de Brujin I."/>
            <person name="Lundin D."/>
            <person name="Andersson A."/>
            <person name="Bertilsson S."/>
            <person name="Dopson M."/>
        </authorList>
    </citation>
    <scope>NUCLEOTIDE SEQUENCE</scope>
    <source>
        <strain evidence="2">MM415A02528</strain>
        <strain evidence="3">MM415B03066</strain>
    </source>
</reference>
<accession>A0A6M3JSP8</accession>
<dbReference type="EMBL" id="MT142675">
    <property type="protein sequence ID" value="QJA87002.1"/>
    <property type="molecule type" value="Genomic_DNA"/>
</dbReference>
<gene>
    <name evidence="2" type="ORF">MM415A02528_0013</name>
    <name evidence="3" type="ORF">MM415B03066_0006</name>
</gene>
<evidence type="ECO:0000256" key="1">
    <source>
        <dbReference type="SAM" id="Coils"/>
    </source>
</evidence>
<protein>
    <submittedName>
        <fullName evidence="2">Uncharacterized protein</fullName>
    </submittedName>
</protein>
<sequence length="52" mass="6270">MSELLIQVLREIDLLEKRIEKLEQLSQLLEKRDGLRNIAKYNKTERRAGFDR</sequence>
<proteinExistence type="predicted"/>
<evidence type="ECO:0000313" key="2">
    <source>
        <dbReference type="EMBL" id="QJA73016.1"/>
    </source>
</evidence>